<organism evidence="2 3">
    <name type="scientific">Prunus dulcis</name>
    <name type="common">Almond</name>
    <name type="synonym">Amygdalus dulcis</name>
    <dbReference type="NCBI Taxonomy" id="3755"/>
    <lineage>
        <taxon>Eukaryota</taxon>
        <taxon>Viridiplantae</taxon>
        <taxon>Streptophyta</taxon>
        <taxon>Embryophyta</taxon>
        <taxon>Tracheophyta</taxon>
        <taxon>Spermatophyta</taxon>
        <taxon>Magnoliopsida</taxon>
        <taxon>eudicotyledons</taxon>
        <taxon>Gunneridae</taxon>
        <taxon>Pentapetalae</taxon>
        <taxon>rosids</taxon>
        <taxon>fabids</taxon>
        <taxon>Rosales</taxon>
        <taxon>Rosaceae</taxon>
        <taxon>Amygdaloideae</taxon>
        <taxon>Amygdaleae</taxon>
        <taxon>Prunus</taxon>
    </lineage>
</organism>
<dbReference type="Proteomes" id="UP001054821">
    <property type="component" value="Chromosome 3"/>
</dbReference>
<gene>
    <name evidence="2" type="ORF">L3X38_015955</name>
</gene>
<proteinExistence type="predicted"/>
<evidence type="ECO:0000313" key="2">
    <source>
        <dbReference type="EMBL" id="KAI5336687.1"/>
    </source>
</evidence>
<sequence>MGFYVNSPELRYIQSQQVPNVTYQAGCPKTPVTGTPSNHQSLNATSITGSLIPRHVSQPSVPLDGRHPDRTDLRLSLF</sequence>
<keyword evidence="3" id="KW-1185">Reference proteome</keyword>
<evidence type="ECO:0000256" key="1">
    <source>
        <dbReference type="SAM" id="MobiDB-lite"/>
    </source>
</evidence>
<name>A0AAD4W662_PRUDU</name>
<protein>
    <submittedName>
        <fullName evidence="2">Uncharacterized protein</fullName>
    </submittedName>
</protein>
<feature type="region of interest" description="Disordered" evidence="1">
    <location>
        <begin position="48"/>
        <end position="78"/>
    </location>
</feature>
<comment type="caution">
    <text evidence="2">The sequence shown here is derived from an EMBL/GenBank/DDBJ whole genome shotgun (WGS) entry which is preliminary data.</text>
</comment>
<evidence type="ECO:0000313" key="3">
    <source>
        <dbReference type="Proteomes" id="UP001054821"/>
    </source>
</evidence>
<dbReference type="EMBL" id="JAJFAZ020000003">
    <property type="protein sequence ID" value="KAI5336687.1"/>
    <property type="molecule type" value="Genomic_DNA"/>
</dbReference>
<feature type="compositionally biased region" description="Basic and acidic residues" evidence="1">
    <location>
        <begin position="64"/>
        <end position="78"/>
    </location>
</feature>
<accession>A0AAD4W662</accession>
<dbReference type="AlphaFoldDB" id="A0AAD4W662"/>
<reference evidence="2 3" key="1">
    <citation type="journal article" date="2022" name="G3 (Bethesda)">
        <title>Whole-genome sequence and methylome profiling of the almond [Prunus dulcis (Mill.) D.A. Webb] cultivar 'Nonpareil'.</title>
        <authorList>
            <person name="D'Amico-Willman K.M."/>
            <person name="Ouma W.Z."/>
            <person name="Meulia T."/>
            <person name="Sideli G.M."/>
            <person name="Gradziel T.M."/>
            <person name="Fresnedo-Ramirez J."/>
        </authorList>
    </citation>
    <scope>NUCLEOTIDE SEQUENCE [LARGE SCALE GENOMIC DNA]</scope>
    <source>
        <strain evidence="2">Clone GOH B32 T37-40</strain>
    </source>
</reference>